<keyword evidence="4" id="KW-0274">FAD</keyword>
<dbReference type="InterPro" id="IPR038299">
    <property type="entry name" value="DAO_C_sf"/>
</dbReference>
<dbReference type="Pfam" id="PF01266">
    <property type="entry name" value="DAO"/>
    <property type="match status" value="1"/>
</dbReference>
<comment type="similarity">
    <text evidence="2 6">Belongs to the FAD-dependent glycerol-3-phosphate dehydrogenase family.</text>
</comment>
<evidence type="ECO:0000259" key="7">
    <source>
        <dbReference type="Pfam" id="PF01266"/>
    </source>
</evidence>
<evidence type="ECO:0000256" key="6">
    <source>
        <dbReference type="RuleBase" id="RU361217"/>
    </source>
</evidence>
<feature type="domain" description="FAD dependent oxidoreductase" evidence="7">
    <location>
        <begin position="17"/>
        <end position="335"/>
    </location>
</feature>
<dbReference type="SUPFAM" id="SSF51905">
    <property type="entry name" value="FAD/NAD(P)-binding domain"/>
    <property type="match status" value="1"/>
</dbReference>
<dbReference type="Gene3D" id="1.10.8.870">
    <property type="entry name" value="Alpha-glycerophosphate oxidase, cap domain"/>
    <property type="match status" value="1"/>
</dbReference>
<organism evidence="9">
    <name type="scientific">Vibrio lentus</name>
    <dbReference type="NCBI Taxonomy" id="136468"/>
    <lineage>
        <taxon>Bacteria</taxon>
        <taxon>Pseudomonadati</taxon>
        <taxon>Pseudomonadota</taxon>
        <taxon>Gammaproteobacteria</taxon>
        <taxon>Vibrionales</taxon>
        <taxon>Vibrionaceae</taxon>
        <taxon>Vibrio</taxon>
    </lineage>
</organism>
<protein>
    <recommendedName>
        <fullName evidence="6">Glycerol-3-phosphate dehydrogenase</fullName>
        <ecNumber evidence="6">1.1.5.3</ecNumber>
    </recommendedName>
</protein>
<comment type="caution">
    <text evidence="9">The sequence shown here is derived from an EMBL/GenBank/DDBJ whole genome shotgun (WGS) entry which is preliminary data.</text>
</comment>
<dbReference type="AlphaFoldDB" id="A0AB36XHZ8"/>
<dbReference type="Gene3D" id="3.50.50.60">
    <property type="entry name" value="FAD/NAD(P)-binding domain"/>
    <property type="match status" value="1"/>
</dbReference>
<dbReference type="NCBIfam" id="NF008899">
    <property type="entry name" value="PRK12266.1"/>
    <property type="match status" value="1"/>
</dbReference>
<comment type="catalytic activity">
    <reaction evidence="6">
        <text>a quinone + sn-glycerol 3-phosphate = dihydroxyacetone phosphate + a quinol</text>
        <dbReference type="Rhea" id="RHEA:18977"/>
        <dbReference type="ChEBI" id="CHEBI:24646"/>
        <dbReference type="ChEBI" id="CHEBI:57597"/>
        <dbReference type="ChEBI" id="CHEBI:57642"/>
        <dbReference type="ChEBI" id="CHEBI:132124"/>
        <dbReference type="EC" id="1.1.5.3"/>
    </reaction>
</comment>
<dbReference type="PANTHER" id="PTHR11985:SF15">
    <property type="entry name" value="GLYCEROL-3-PHOSPHATE DEHYDROGENASE, MITOCHONDRIAL"/>
    <property type="match status" value="1"/>
</dbReference>
<dbReference type="NCBIfam" id="NF009906">
    <property type="entry name" value="PRK13369.1"/>
    <property type="match status" value="1"/>
</dbReference>
<dbReference type="Gene3D" id="6.10.250.1890">
    <property type="match status" value="1"/>
</dbReference>
<keyword evidence="5 6" id="KW-0560">Oxidoreductase</keyword>
<dbReference type="InterPro" id="IPR036188">
    <property type="entry name" value="FAD/NAD-bd_sf"/>
</dbReference>
<dbReference type="Pfam" id="PF16901">
    <property type="entry name" value="DAO_C"/>
    <property type="match status" value="1"/>
</dbReference>
<evidence type="ECO:0000259" key="8">
    <source>
        <dbReference type="Pfam" id="PF16901"/>
    </source>
</evidence>
<dbReference type="EC" id="1.1.5.3" evidence="6"/>
<evidence type="ECO:0000256" key="3">
    <source>
        <dbReference type="ARBA" id="ARBA00022630"/>
    </source>
</evidence>
<dbReference type="GO" id="GO:0004368">
    <property type="term" value="F:glycerol-3-phosphate dehydrogenase (quinone) activity"/>
    <property type="evidence" value="ECO:0007669"/>
    <property type="project" value="UniProtKB-EC"/>
</dbReference>
<evidence type="ECO:0000256" key="2">
    <source>
        <dbReference type="ARBA" id="ARBA00007330"/>
    </source>
</evidence>
<dbReference type="GO" id="GO:0009331">
    <property type="term" value="C:glycerol-3-phosphate dehydrogenase (FAD) complex"/>
    <property type="evidence" value="ECO:0007669"/>
    <property type="project" value="UniProtKB-UniRule"/>
</dbReference>
<reference key="1">
    <citation type="submission" date="2016-07" db="EMBL/GenBank/DDBJ databases">
        <title>Nontailed viruses are major unrecognized killers of bacteria in the ocean.</title>
        <authorList>
            <person name="Kauffman K."/>
            <person name="Hussain F."/>
            <person name="Yang J."/>
            <person name="Arevalo P."/>
            <person name="Brown J."/>
            <person name="Cutler M."/>
            <person name="Kelly L."/>
            <person name="Polz M.F."/>
        </authorList>
    </citation>
    <scope>NUCLEOTIDE SEQUENCE [LARGE SCALE GENOMIC DNA]</scope>
    <source>
        <strain>10N.261.52.F7</strain>
    </source>
</reference>
<dbReference type="RefSeq" id="WP_102279908.1">
    <property type="nucleotide sequence ID" value="NZ_JAJGZN020000001.1"/>
</dbReference>
<evidence type="ECO:0000256" key="4">
    <source>
        <dbReference type="ARBA" id="ARBA00022827"/>
    </source>
</evidence>
<evidence type="ECO:0000256" key="5">
    <source>
        <dbReference type="ARBA" id="ARBA00023002"/>
    </source>
</evidence>
<name>A0AB36XHZ8_9VIBR</name>
<proteinExistence type="inferred from homology"/>
<dbReference type="EMBL" id="MCXM01000078">
    <property type="protein sequence ID" value="PMK39718.1"/>
    <property type="molecule type" value="Genomic_DNA"/>
</dbReference>
<dbReference type="Gene3D" id="3.30.9.10">
    <property type="entry name" value="D-Amino Acid Oxidase, subunit A, domain 2"/>
    <property type="match status" value="1"/>
</dbReference>
<dbReference type="InterPro" id="IPR006076">
    <property type="entry name" value="FAD-dep_OxRdtase"/>
</dbReference>
<evidence type="ECO:0000313" key="9">
    <source>
        <dbReference type="EMBL" id="PMK39718.1"/>
    </source>
</evidence>
<dbReference type="InterPro" id="IPR000447">
    <property type="entry name" value="G3P_DH_FAD-dep"/>
</dbReference>
<dbReference type="GO" id="GO:0046168">
    <property type="term" value="P:glycerol-3-phosphate catabolic process"/>
    <property type="evidence" value="ECO:0007669"/>
    <property type="project" value="TreeGrafter"/>
</dbReference>
<evidence type="ECO:0000256" key="1">
    <source>
        <dbReference type="ARBA" id="ARBA00001974"/>
    </source>
</evidence>
<dbReference type="PRINTS" id="PR01001">
    <property type="entry name" value="FADG3PDH"/>
</dbReference>
<comment type="cofactor">
    <cofactor evidence="1 6">
        <name>FAD</name>
        <dbReference type="ChEBI" id="CHEBI:57692"/>
    </cofactor>
</comment>
<reference evidence="9" key="2">
    <citation type="submission" date="2016-07" db="EMBL/GenBank/DDBJ databases">
        <authorList>
            <person name="Kauffman K."/>
            <person name="Arevalo P."/>
            <person name="Polz M.F."/>
        </authorList>
    </citation>
    <scope>NUCLEOTIDE SEQUENCE</scope>
    <source>
        <strain evidence="9">10N.261.52.F7</strain>
    </source>
</reference>
<feature type="domain" description="Alpha-glycerophosphate oxidase C-terminal" evidence="8">
    <location>
        <begin position="393"/>
        <end position="503"/>
    </location>
</feature>
<sequence length="519" mass="58358">MSAQQNNSNNSTSSTLDLIVIGGGINGAGIAADAAGRGLNVGLYEANDFASATSSASSKLIHGGLRYLEHYEFRLVSEALAEREVLLRKAPHVAQPMRFRLPHRPFLRPAWMIRCGLFLYDNLGKRTTLPGSKTVNLAKSGLLKPEMKTGFEYSDCWVDDARMVLLNVLAARENNAEVRNYCRVEKAHREGGIWHVTILDVMTNQRFERKAKALVNAAGPWVKQFFDDGLEQASPRNIRLIKGSHIVVPRIHDEPQAYILQNKDNRIVFMIPYLDKFSIIGTTDLEYKGDPRNVAIDDVEVDYLIDIVNQHFVKQLGREDVVWTYSGVRPLCDDESDSPQAITRDYTLELDAELDQAPLLSIFGGKLTTYRKLGEAALKKLEPHLTNMGAPWTANNTLPGGNFSCSREQLAKMIHTKYPWASEALLLRYVTQFGTYTWKLLEGANSEADLGIQFSSEAHGVYQVEIDYLINEEMAMTDEDILWRRTKLGLYMSESEQQAVTDYLKEKLQSKVVSFSQVG</sequence>
<gene>
    <name evidence="9" type="ORF">BCT99_09035</name>
</gene>
<accession>A0AB36XHZ8</accession>
<reference evidence="9" key="3">
    <citation type="journal article" date="2018" name="Nature">
        <title>A major lineage of non-tailed dsDNA viruses as unrecognized killers of marine bacteria.</title>
        <authorList>
            <person name="Kauffman K.M."/>
            <person name="Hussain F.A."/>
            <person name="Yang J."/>
            <person name="Arevalo P."/>
            <person name="Brown J.M."/>
            <person name="Chang W.K."/>
            <person name="VanInsberghe D."/>
            <person name="Elsherbini J."/>
            <person name="Sharma R.S."/>
            <person name="Cutler M.B."/>
            <person name="Kelly L."/>
            <person name="Polz M.F."/>
        </authorList>
    </citation>
    <scope>NUCLEOTIDE SEQUENCE</scope>
    <source>
        <strain evidence="9">10N.261.52.F7</strain>
    </source>
</reference>
<dbReference type="InterPro" id="IPR031656">
    <property type="entry name" value="DAO_C"/>
</dbReference>
<dbReference type="PROSITE" id="PS00977">
    <property type="entry name" value="FAD_G3PDH_1"/>
    <property type="match status" value="1"/>
</dbReference>
<keyword evidence="3 6" id="KW-0285">Flavoprotein</keyword>
<dbReference type="PANTHER" id="PTHR11985">
    <property type="entry name" value="GLYCEROL-3-PHOSPHATE DEHYDROGENASE"/>
    <property type="match status" value="1"/>
</dbReference>